<feature type="transmembrane region" description="Helical" evidence="1">
    <location>
        <begin position="12"/>
        <end position="28"/>
    </location>
</feature>
<reference evidence="2" key="2">
    <citation type="submission" date="2020-05" db="UniProtKB">
        <authorList>
            <consortium name="EnsemblMetazoa"/>
        </authorList>
    </citation>
    <scope>IDENTIFICATION</scope>
    <source>
        <strain evidence="2">IAEA</strain>
    </source>
</reference>
<keyword evidence="1" id="KW-0472">Membrane</keyword>
<dbReference type="AlphaFoldDB" id="A0A1A9W6Z5"/>
<keyword evidence="1" id="KW-0812">Transmembrane</keyword>
<organism evidence="2 3">
    <name type="scientific">Glossina brevipalpis</name>
    <dbReference type="NCBI Taxonomy" id="37001"/>
    <lineage>
        <taxon>Eukaryota</taxon>
        <taxon>Metazoa</taxon>
        <taxon>Ecdysozoa</taxon>
        <taxon>Arthropoda</taxon>
        <taxon>Hexapoda</taxon>
        <taxon>Insecta</taxon>
        <taxon>Pterygota</taxon>
        <taxon>Neoptera</taxon>
        <taxon>Endopterygota</taxon>
        <taxon>Diptera</taxon>
        <taxon>Brachycera</taxon>
        <taxon>Muscomorpha</taxon>
        <taxon>Hippoboscoidea</taxon>
        <taxon>Glossinidae</taxon>
        <taxon>Glossina</taxon>
    </lineage>
</organism>
<name>A0A1A9W6Z5_9MUSC</name>
<proteinExistence type="predicted"/>
<reference evidence="3" key="1">
    <citation type="submission" date="2014-03" db="EMBL/GenBank/DDBJ databases">
        <authorList>
            <person name="Aksoy S."/>
            <person name="Warren W."/>
            <person name="Wilson R.K."/>
        </authorList>
    </citation>
    <scope>NUCLEOTIDE SEQUENCE [LARGE SCALE GENOMIC DNA]</scope>
    <source>
        <strain evidence="3">IAEA</strain>
    </source>
</reference>
<keyword evidence="1" id="KW-1133">Transmembrane helix</keyword>
<keyword evidence="3" id="KW-1185">Reference proteome</keyword>
<evidence type="ECO:0000256" key="1">
    <source>
        <dbReference type="SAM" id="Phobius"/>
    </source>
</evidence>
<dbReference type="Proteomes" id="UP000091820">
    <property type="component" value="Unassembled WGS sequence"/>
</dbReference>
<evidence type="ECO:0000313" key="2">
    <source>
        <dbReference type="EnsemblMetazoa" id="GBRI008432-PA"/>
    </source>
</evidence>
<protein>
    <submittedName>
        <fullName evidence="2">Uncharacterized protein</fullName>
    </submittedName>
</protein>
<accession>A0A1A9W6Z5</accession>
<sequence length="151" mass="17559">MHVHVTRSNGIIYMFLHPITFFLGILSYKQIPAIKQNWNFVFNRAKAHKKQHHQHETQIDLPVTGYFLLIKTVDKTWDFISPKMFQTIFNVVDQATTYAINRKRINQDKINEDLSSIKLSPSVSALLSLIVKALVLCEIDIKYCLEDIANR</sequence>
<dbReference type="EnsemblMetazoa" id="GBRI008432-RA">
    <property type="protein sequence ID" value="GBRI008432-PA"/>
    <property type="gene ID" value="GBRI008432"/>
</dbReference>
<evidence type="ECO:0000313" key="3">
    <source>
        <dbReference type="Proteomes" id="UP000091820"/>
    </source>
</evidence>
<dbReference type="VEuPathDB" id="VectorBase:GBRI008432"/>